<organism evidence="1 2">
    <name type="scientific">Chryseobacterium endophyticum</name>
    <dbReference type="NCBI Taxonomy" id="1854762"/>
    <lineage>
        <taxon>Bacteria</taxon>
        <taxon>Pseudomonadati</taxon>
        <taxon>Bacteroidota</taxon>
        <taxon>Flavobacteriia</taxon>
        <taxon>Flavobacteriales</taxon>
        <taxon>Weeksellaceae</taxon>
        <taxon>Chryseobacterium group</taxon>
        <taxon>Chryseobacterium</taxon>
    </lineage>
</organism>
<gene>
    <name evidence="1" type="ORF">AAFP95_09425</name>
</gene>
<dbReference type="PANTHER" id="PTHR21174:SF0">
    <property type="entry name" value="HD PHOSPHOHYDROLASE FAMILY PROTEIN-RELATED"/>
    <property type="match status" value="1"/>
</dbReference>
<dbReference type="InterPro" id="IPR009218">
    <property type="entry name" value="HD_phosphohydro"/>
</dbReference>
<dbReference type="PANTHER" id="PTHR21174">
    <property type="match status" value="1"/>
</dbReference>
<reference evidence="1 2" key="1">
    <citation type="submission" date="2024-04" db="EMBL/GenBank/DDBJ databases">
        <title>Genome sequencing and assembly of rice foliar adapted Chryseobacterium endophyticum OsEnb-ALM-A6.</title>
        <authorList>
            <person name="Kumar S."/>
            <person name="Javed M."/>
            <person name="Chouhan V."/>
            <person name="Charishma K."/>
            <person name="Patel A."/>
            <person name="Kumar M."/>
            <person name="Sahu K.P."/>
            <person name="Kumar A."/>
        </authorList>
    </citation>
    <scope>NUCLEOTIDE SEQUENCE [LARGE SCALE GENOMIC DNA]</scope>
    <source>
        <strain evidence="1 2">OsEnb-ALM-A6</strain>
    </source>
</reference>
<dbReference type="Proteomes" id="UP001463665">
    <property type="component" value="Chromosome"/>
</dbReference>
<name>A0AAU6WVT4_9FLAO</name>
<proteinExistence type="predicted"/>
<evidence type="ECO:0000313" key="2">
    <source>
        <dbReference type="Proteomes" id="UP001463665"/>
    </source>
</evidence>
<dbReference type="EMBL" id="CP154834">
    <property type="protein sequence ID" value="XAO76002.1"/>
    <property type="molecule type" value="Genomic_DNA"/>
</dbReference>
<protein>
    <submittedName>
        <fullName evidence="1">Uncharacterized protein</fullName>
    </submittedName>
</protein>
<dbReference type="AlphaFoldDB" id="A0AAU6WVT4"/>
<dbReference type="RefSeq" id="WP_345767493.1">
    <property type="nucleotide sequence ID" value="NZ_CP154834.1"/>
</dbReference>
<dbReference type="SUPFAM" id="SSF109604">
    <property type="entry name" value="HD-domain/PDEase-like"/>
    <property type="match status" value="1"/>
</dbReference>
<sequence>MNIDQDTVRKVSEQIIATKGHQRSDDSDTNYLLDADLSVLGKDRETYMEYTLKIRKEYAVYPDFLYKPGRKKVLQHFLKLESIFKTDTFRNQYEDQARKNIEWEIESL</sequence>
<evidence type="ECO:0000313" key="1">
    <source>
        <dbReference type="EMBL" id="XAO76002.1"/>
    </source>
</evidence>
<keyword evidence="2" id="KW-1185">Reference proteome</keyword>
<accession>A0AAU6WVT4</accession>